<reference evidence="1 2" key="1">
    <citation type="submission" date="2018-10" db="EMBL/GenBank/DDBJ databases">
        <title>Relationship between Morphology and Antimicrobial Activity in Streptomyces.</title>
        <authorList>
            <person name="Kang H.J."/>
            <person name="Kim S.B."/>
        </authorList>
    </citation>
    <scope>NUCLEOTIDE SEQUENCE [LARGE SCALE GENOMIC DNA]</scope>
    <source>
        <strain evidence="1 2">BH38</strain>
    </source>
</reference>
<name>A0A387HF31_9ACTN</name>
<dbReference type="EMBL" id="CP032698">
    <property type="protein sequence ID" value="AYG82455.1"/>
    <property type="molecule type" value="Genomic_DNA"/>
</dbReference>
<accession>A0A387HF31</accession>
<keyword evidence="2" id="KW-1185">Reference proteome</keyword>
<protein>
    <submittedName>
        <fullName evidence="1">Uncharacterized protein</fullName>
    </submittedName>
</protein>
<dbReference type="Proteomes" id="UP000271554">
    <property type="component" value="Chromosome"/>
</dbReference>
<proteinExistence type="predicted"/>
<organism evidence="1 2">
    <name type="scientific">Streptomyces hundungensis</name>
    <dbReference type="NCBI Taxonomy" id="1077946"/>
    <lineage>
        <taxon>Bacteria</taxon>
        <taxon>Bacillati</taxon>
        <taxon>Actinomycetota</taxon>
        <taxon>Actinomycetes</taxon>
        <taxon>Kitasatosporales</taxon>
        <taxon>Streptomycetaceae</taxon>
        <taxon>Streptomyces</taxon>
    </lineage>
</organism>
<dbReference type="KEGG" id="shun:DWB77_04631"/>
<dbReference type="AlphaFoldDB" id="A0A387HF31"/>
<gene>
    <name evidence="1" type="ORF">DWB77_04631</name>
</gene>
<sequence length="78" mass="8263">MAAPLRYPRPPVELAGAVEAYLYDCTPGKGCGACAALVRELAEARAAKQWSAAYDAAAKVRNHPHGTRGFNPLHSQGD</sequence>
<dbReference type="OrthoDB" id="4246243at2"/>
<evidence type="ECO:0000313" key="2">
    <source>
        <dbReference type="Proteomes" id="UP000271554"/>
    </source>
</evidence>
<evidence type="ECO:0000313" key="1">
    <source>
        <dbReference type="EMBL" id="AYG82455.1"/>
    </source>
</evidence>